<evidence type="ECO:0000313" key="1">
    <source>
        <dbReference type="EMBL" id="TFY91440.1"/>
    </source>
</evidence>
<protein>
    <submittedName>
        <fullName evidence="1">Uncharacterized protein</fullName>
    </submittedName>
</protein>
<gene>
    <name evidence="1" type="ORF">DYL59_05665</name>
</gene>
<evidence type="ECO:0000313" key="2">
    <source>
        <dbReference type="Proteomes" id="UP000297391"/>
    </source>
</evidence>
<organism evidence="1 2">
    <name type="scientific">Pseudomonas kairouanensis</name>
    <dbReference type="NCBI Taxonomy" id="2293832"/>
    <lineage>
        <taxon>Bacteria</taxon>
        <taxon>Pseudomonadati</taxon>
        <taxon>Pseudomonadota</taxon>
        <taxon>Gammaproteobacteria</taxon>
        <taxon>Pseudomonadales</taxon>
        <taxon>Pseudomonadaceae</taxon>
        <taxon>Pseudomonas</taxon>
    </lineage>
</organism>
<dbReference type="Proteomes" id="UP000297391">
    <property type="component" value="Unassembled WGS sequence"/>
</dbReference>
<accession>A0A4Z0AYA0</accession>
<dbReference type="OrthoDB" id="6761402at2"/>
<comment type="caution">
    <text evidence="1">The sequence shown here is derived from an EMBL/GenBank/DDBJ whole genome shotgun (WGS) entry which is preliminary data.</text>
</comment>
<reference evidence="1 2" key="1">
    <citation type="journal article" date="2019" name="Syst. Appl. Microbiol.">
        <title>New species of pathogenic Pseudomonas isolated from citrus in Tunisia: Proposal of Pseudomonas kairouanensis sp. nov. and Pseudomonas nabeulensis sp. nov.</title>
        <authorList>
            <person name="Oueslati M."/>
            <person name="Mulet M."/>
            <person name="Gomila M."/>
            <person name="Berge O."/>
            <person name="Hajlaoui M.R."/>
            <person name="Lalucat J."/>
            <person name="Sadfi-Zouaoui N."/>
            <person name="Garcia-Valdes E."/>
        </authorList>
    </citation>
    <scope>NUCLEOTIDE SEQUENCE [LARGE SCALE GENOMIC DNA]</scope>
    <source>
        <strain evidence="1 2">KC12</strain>
    </source>
</reference>
<dbReference type="EMBL" id="QUZU01000004">
    <property type="protein sequence ID" value="TFY91440.1"/>
    <property type="molecule type" value="Genomic_DNA"/>
</dbReference>
<dbReference type="AlphaFoldDB" id="A0A4Z0AYA0"/>
<keyword evidence="2" id="KW-1185">Reference proteome</keyword>
<dbReference type="RefSeq" id="WP_135288298.1">
    <property type="nucleotide sequence ID" value="NZ_QUZU01000004.1"/>
</dbReference>
<name>A0A4Z0AYA0_9PSED</name>
<proteinExistence type="predicted"/>
<sequence length="1143" mass="127297">MEGTLALALSPEDYSPETLVLDGPSYSASDLSEREDLRRMGDRELIVQLLPILQTPAALQASTPVVVSELSLLGQWGDMFTKAINSAPFLEWADKRQLDFTTLHVHNGQLRGRAYHQSTELRFTLADTSGWWRVANPIIYIAQLMDPAELGMPYLGDRATNTERMLTLDRVLAFYGYPMPTNRFQAQVIIEELRAADAFPSIDNVGQNRSLIHGERHSQQRDFQQLANTLETLVPFDGLDLFSTRLHLASGSLLARTLIEAAQSLKGVVEDGVEGVQPNLADYFFDHAKQVVRVMPNRRRGEIQVRDLRPKNPNLRWHTLRRLADKLGTDIYPDHSLSIAACLQVYGIERITTQTELAPLIARLRQWTLPPAPTLHASARSLDERYIYSRFIGVLNDRHTLRDALLRTATSGVLSGPQGLDGFITADPEILPVKLLPGRQKLQALVQQTEFVAILVQQRIDPSSHVLLSVENGIGARDQEGVWKPLTQSVLANPKLASMARQLLATASELGGEIRTNDAISLRQALRLYGIPLPTTLDGARRIAQRWTITVPHPMYESNYWRAVIPAKATQPIGWTLSKQERQQVLATSALFVAGTEQTLFNYLSEPVLQGKTPEDIRAEADLLMSRLITSPRAQQLASQLAQAVQWHGSEASVSGGHASRSALVWAALILNFEPDVDTHIGHLNGLDLTAPHFWAESSTFVRSQIEHSFRGLDPGAAALATHLMLCGQGPQLLVRDIPDSLPYLSTQTWVLFQQYATYLELRVPGAARQMSHDEILYLAYLPLRGSWRLFLDSPEAIPPILAWAAVNGVLPRQKGYTPTQTNTAITALNALRTRQRAAQATFALRAPNQRSIALLALKKVYPHSAALEDLVWSLAVQDTNTANKYSFIDLYMANELDATSVRWVSSDPAINYADMARHFAQLQPFNQAFYNAFDLQLKQLQGAYIEYMQNALSGLSLPRREALEYGTVELFSLRSGPGRVGEFGLIVCARFYTDQHVYECFPKYLLFRPRRDLNYATLLAAATSPSQTVPNLALDWLAYAQGTEPVKHTALPPRPGLYIRKLDNPLPEVQALPQADADGHRIPRSFDSPRSLALATQIIQDHYLQGGAQLRALAAVVPTLETVSRGDDPWSDYFQNMTLAVK</sequence>